<organism evidence="3 4">
    <name type="scientific">Penelope pileata</name>
    <dbReference type="NCBI Taxonomy" id="1118817"/>
    <lineage>
        <taxon>Eukaryota</taxon>
        <taxon>Metazoa</taxon>
        <taxon>Chordata</taxon>
        <taxon>Craniata</taxon>
        <taxon>Vertebrata</taxon>
        <taxon>Euteleostomi</taxon>
        <taxon>Archelosauria</taxon>
        <taxon>Archosauria</taxon>
        <taxon>Dinosauria</taxon>
        <taxon>Saurischia</taxon>
        <taxon>Theropoda</taxon>
        <taxon>Coelurosauria</taxon>
        <taxon>Aves</taxon>
        <taxon>Neognathae</taxon>
        <taxon>Galloanserae</taxon>
        <taxon>Galliformes</taxon>
        <taxon>Cracidae</taxon>
        <taxon>Penelope</taxon>
    </lineage>
</organism>
<feature type="signal peptide" evidence="2">
    <location>
        <begin position="1"/>
        <end position="28"/>
    </location>
</feature>
<reference evidence="3" key="1">
    <citation type="submission" date="2019-09" db="EMBL/GenBank/DDBJ databases">
        <title>Bird 10,000 Genomes (B10K) Project - Family phase.</title>
        <authorList>
            <person name="Zhang G."/>
        </authorList>
    </citation>
    <scope>NUCLEOTIDE SEQUENCE</scope>
    <source>
        <strain evidence="3">B10K-DU-001-08</strain>
        <tissue evidence="3">Muscle</tissue>
    </source>
</reference>
<evidence type="ECO:0000256" key="1">
    <source>
        <dbReference type="SAM" id="Phobius"/>
    </source>
</evidence>
<dbReference type="EMBL" id="WBMW01002142">
    <property type="protein sequence ID" value="NXC42280.1"/>
    <property type="molecule type" value="Genomic_DNA"/>
</dbReference>
<comment type="caution">
    <text evidence="3">The sequence shown here is derived from an EMBL/GenBank/DDBJ whole genome shotgun (WGS) entry which is preliminary data.</text>
</comment>
<dbReference type="InterPro" id="IPR055331">
    <property type="entry name" value="FMR1-like"/>
</dbReference>
<dbReference type="OrthoDB" id="9837391at2759"/>
<keyword evidence="4" id="KW-1185">Reference proteome</keyword>
<feature type="transmembrane region" description="Helical" evidence="1">
    <location>
        <begin position="116"/>
        <end position="138"/>
    </location>
</feature>
<keyword evidence="1" id="KW-0472">Membrane</keyword>
<keyword evidence="2" id="KW-0732">Signal</keyword>
<keyword evidence="1" id="KW-0812">Transmembrane</keyword>
<sequence>MLQEGVGTHLAWSYVMLVLLHSIHSSFASPTHVPEKSAVAPGKPGVTLKDVYETVINFFKPVTCRHKGKEALVPCHAGGIINSTECSKNNCCPSKHSHDLKCYVPSKDNLQLAFRLFLLGALGFFILGCLPLFCCACFQRSPRTNPLRRANKKIEEIMRNRRAYGEETDSLL</sequence>
<keyword evidence="1" id="KW-1133">Transmembrane helix</keyword>
<dbReference type="PANTHER" id="PTHR37360">
    <property type="entry name" value="FRAGILE X MENTAL RETARDATION 1 NEIGHBOR PROTEIN"/>
    <property type="match status" value="1"/>
</dbReference>
<dbReference type="Proteomes" id="UP000613066">
    <property type="component" value="Unassembled WGS sequence"/>
</dbReference>
<protein>
    <submittedName>
        <fullName evidence="3">FMR1N protein</fullName>
    </submittedName>
</protein>
<feature type="non-terminal residue" evidence="3">
    <location>
        <position position="1"/>
    </location>
</feature>
<dbReference type="PANTHER" id="PTHR37360:SF1">
    <property type="entry name" value="FMR1 NEIGHBOR PROTEIN"/>
    <property type="match status" value="1"/>
</dbReference>
<evidence type="ECO:0000256" key="2">
    <source>
        <dbReference type="SAM" id="SignalP"/>
    </source>
</evidence>
<accession>A0A851NQJ7</accession>
<evidence type="ECO:0000313" key="3">
    <source>
        <dbReference type="EMBL" id="NXC42280.1"/>
    </source>
</evidence>
<feature type="chain" id="PRO_5032987385" evidence="2">
    <location>
        <begin position="29"/>
        <end position="172"/>
    </location>
</feature>
<proteinExistence type="predicted"/>
<gene>
    <name evidence="3" type="primary">Fmr1nb</name>
    <name evidence="3" type="ORF">PENPIL_R01386</name>
</gene>
<evidence type="ECO:0000313" key="4">
    <source>
        <dbReference type="Proteomes" id="UP000613066"/>
    </source>
</evidence>
<feature type="non-terminal residue" evidence="3">
    <location>
        <position position="172"/>
    </location>
</feature>
<name>A0A851NQJ7_9GALL</name>
<dbReference type="AlphaFoldDB" id="A0A851NQJ7"/>